<evidence type="ECO:0000313" key="6">
    <source>
        <dbReference type="EMBL" id="OQN97435.1"/>
    </source>
</evidence>
<evidence type="ECO:0000256" key="5">
    <source>
        <dbReference type="SAM" id="MobiDB-lite"/>
    </source>
</evidence>
<feature type="compositionally biased region" description="Polar residues" evidence="5">
    <location>
        <begin position="61"/>
        <end position="72"/>
    </location>
</feature>
<dbReference type="Proteomes" id="UP000192596">
    <property type="component" value="Unassembled WGS sequence"/>
</dbReference>
<dbReference type="InterPro" id="IPR021827">
    <property type="entry name" value="Nup186/Nup192/Nup205"/>
</dbReference>
<dbReference type="OrthoDB" id="2019644at2759"/>
<dbReference type="FunCoup" id="A0A1V8SE63">
    <property type="interactions" value="264"/>
</dbReference>
<proteinExistence type="inferred from homology"/>
<evidence type="ECO:0000256" key="3">
    <source>
        <dbReference type="ARBA" id="ARBA00022448"/>
    </source>
</evidence>
<sequence>MEDDDPLERLQSLQRDLLLFMDSRLANIQRLELEIDASMADFRRLLDKKKRSPASRDALSASPTGNPPTSTVKLGNEEYSINQEFREGAIQVADELDLDELEAAQLYLAVSASSDGYTELLPLRAILRFQNQREALTECVRLLCKKGANADPDDGEAQLAQSAVREIMGGADAPPSERSAFWRRCIDGLTMIEEGLKKTQDHVQMFAMTGRDLNTPHGEMLQAQRMLLTRQHEALASTMTYFITSSYVFPEDYRGFLSKAAAADTTADIMVHYAPILLAGSAHFGSSDSTTDDAARDLHRLFAPGPGQLQWKAKMYQSATTIWWLAEYSARFGEPSAHSSVREGPLAKLEQERSKLFTDCCEGKAFHLMLGITDFLKTESWYDPAKAGLVGFLLDNSVAFSHDTTAPSRDFASLVMELMQEFVGAFVSNMPDLLRKLKTQEDDVRRRVYSMPVEGVQPDSMDLERFMLVVAGAYQEDAEAAEDFWSDPGGNLCGFLRWASQRLPTPRVAAFCQLLKAISGDTKSANNTHRFLLGEMSLVAGQPKIAHAVSWAQIFGELEVFATQNKGRPAVLPDSIGLADGMKDVNITEKETPIMLEAYIRLAAHVCENSPAARHWILREQPFLLHEYLLRLVQSNSPPNVQSSCFDLLAALLTDKTADINDGVWTAIDSWLSGGMEAGDGRQQTTPGLRPPPAKQYLRRVAENAEIATSFVHLLNALMEPVRNDPDALLDPLPFPESLGSSQRRDGMEPYVDFVLGQALALPMAQPSLMENRLLCSVLRHACLTFAWLALSTFNESLVVLANTSSLAVEKTIKTESLQTYVRLHPFARTMEHMFSNSTIVALYDCLHPAVEEMEAFDSASPVVQMTTKAIQVMDLVMRLQPTYFSIVRPVIKISAPARSDAVANPAIASFDEVMLSQLPAMGFVYFLVASKHLELSLSAIGLLGRLSTSSKLTSVVDPMSGQRVGNRLVASVQPFADAVAEHLRDTFTLDAADFEQGVKEGTEPLRITKARALVDFLSSSLNASKDTPTIAHTMLGLLDVNGRIDNVISEGDGLFASGTSMFHAIARCANDLPTGADQTNLAWLLSLKRGCMEIMTKLAAATLTAPVVQSELRSVDFLPAIAISLLETRPDGLWDDLPPSDPAVLLKPGGSGIRDFMQCRDAYFEYAGLELRALSDGRMDSLRGRQVNALLGAVIEPDGENTAAASILQLIDFFDIEVAAPPDISLRHYEGVDLSPCISEPTSDTPSFDLDLAAELLAVRRRELHLSSDVYAGTVEAQQVEDEETALLASLFSQNAFGEIQRARLDATEAWTDVVSTIVTAGGLNETDLTMFALQALQVVLSRLEKSLGDDMDAAGLFARLTLTLISASVATSSRSDSRASSSRAERLHTAFHVCVKAICDSETSLVLRDVCYRICCLVLADTVTPPALARLQTSKQIPAATKQLLLQIQTAGERLIRVITEDAFSGRGTTRISALLFLDALLPLFVSTSTLSILLRSLTKLNFIPVLLDSSITTASHSFRNADADLPTALSYFHTALSLLLNLARASPEGSSLLLTSGLFQAISDSNLFATDPDIGLDIDNLAALRQFYRFLSAVLRVITAVVVSRGPNNGSVLHQAKAFLTQNRTCMMAVFKRVSKLDRTAGPPEVEAKEVAEEFGRLVVISGWLEDDEPSEKKRTRMGGFT</sequence>
<evidence type="ECO:0000313" key="7">
    <source>
        <dbReference type="Proteomes" id="UP000192596"/>
    </source>
</evidence>
<protein>
    <recommendedName>
        <fullName evidence="8">Nucleoporin</fullName>
    </recommendedName>
</protein>
<dbReference type="GO" id="GO:0017056">
    <property type="term" value="F:structural constituent of nuclear pore"/>
    <property type="evidence" value="ECO:0007669"/>
    <property type="project" value="TreeGrafter"/>
</dbReference>
<evidence type="ECO:0008006" key="8">
    <source>
        <dbReference type="Google" id="ProtNLM"/>
    </source>
</evidence>
<comment type="caution">
    <text evidence="6">The sequence shown here is derived from an EMBL/GenBank/DDBJ whole genome shotgun (WGS) entry which is preliminary data.</text>
</comment>
<reference evidence="7" key="1">
    <citation type="submission" date="2017-03" db="EMBL/GenBank/DDBJ databases">
        <title>Genomes of endolithic fungi from Antarctica.</title>
        <authorList>
            <person name="Coleine C."/>
            <person name="Masonjones S."/>
            <person name="Stajich J.E."/>
        </authorList>
    </citation>
    <scope>NUCLEOTIDE SEQUENCE [LARGE SCALE GENOMIC DNA]</scope>
    <source>
        <strain evidence="7">CCFEE 5527</strain>
    </source>
</reference>
<name>A0A1V8SE63_9PEZI</name>
<keyword evidence="3" id="KW-0813">Transport</keyword>
<evidence type="ECO:0000256" key="4">
    <source>
        <dbReference type="ARBA" id="ARBA00023242"/>
    </source>
</evidence>
<gene>
    <name evidence="6" type="ORF">B0A48_16594</name>
</gene>
<dbReference type="EMBL" id="NAJO01000054">
    <property type="protein sequence ID" value="OQN97435.1"/>
    <property type="molecule type" value="Genomic_DNA"/>
</dbReference>
<dbReference type="PANTHER" id="PTHR31344">
    <property type="entry name" value="NUCLEAR PORE COMPLEX PROTEIN NUP205"/>
    <property type="match status" value="1"/>
</dbReference>
<comment type="subcellular location">
    <subcellularLocation>
        <location evidence="1">Nucleus</location>
    </subcellularLocation>
</comment>
<dbReference type="InParanoid" id="A0A1V8SE63"/>
<accession>A0A1V8SE63</accession>
<dbReference type="GO" id="GO:0044611">
    <property type="term" value="C:nuclear pore inner ring"/>
    <property type="evidence" value="ECO:0007669"/>
    <property type="project" value="TreeGrafter"/>
</dbReference>
<evidence type="ECO:0000256" key="2">
    <source>
        <dbReference type="ARBA" id="ARBA00005892"/>
    </source>
</evidence>
<dbReference type="STRING" id="1507870.A0A1V8SE63"/>
<keyword evidence="7" id="KW-1185">Reference proteome</keyword>
<dbReference type="PANTHER" id="PTHR31344:SF0">
    <property type="entry name" value="NUCLEAR PORE COMPLEX PROTEIN NUP205"/>
    <property type="match status" value="1"/>
</dbReference>
<keyword evidence="4" id="KW-0539">Nucleus</keyword>
<comment type="similarity">
    <text evidence="2">Belongs to the NUP186/NUP192/NUP205 family.</text>
</comment>
<dbReference type="GO" id="GO:0006999">
    <property type="term" value="P:nuclear pore organization"/>
    <property type="evidence" value="ECO:0007669"/>
    <property type="project" value="TreeGrafter"/>
</dbReference>
<evidence type="ECO:0000256" key="1">
    <source>
        <dbReference type="ARBA" id="ARBA00004123"/>
    </source>
</evidence>
<dbReference type="Pfam" id="PF11894">
    <property type="entry name" value="Nup192"/>
    <property type="match status" value="1"/>
</dbReference>
<organism evidence="6 7">
    <name type="scientific">Cryoendolithus antarcticus</name>
    <dbReference type="NCBI Taxonomy" id="1507870"/>
    <lineage>
        <taxon>Eukaryota</taxon>
        <taxon>Fungi</taxon>
        <taxon>Dikarya</taxon>
        <taxon>Ascomycota</taxon>
        <taxon>Pezizomycotina</taxon>
        <taxon>Dothideomycetes</taxon>
        <taxon>Dothideomycetidae</taxon>
        <taxon>Cladosporiales</taxon>
        <taxon>Cladosporiaceae</taxon>
        <taxon>Cryoendolithus</taxon>
    </lineage>
</organism>
<feature type="region of interest" description="Disordered" evidence="5">
    <location>
        <begin position="53"/>
        <end position="72"/>
    </location>
</feature>